<keyword evidence="1" id="KW-0812">Transmembrane</keyword>
<evidence type="ECO:0000313" key="2">
    <source>
        <dbReference type="EMBL" id="GAG50878.1"/>
    </source>
</evidence>
<keyword evidence="1" id="KW-0472">Membrane</keyword>
<gene>
    <name evidence="2" type="ORF">S01H1_77423</name>
</gene>
<keyword evidence="1" id="KW-1133">Transmembrane helix</keyword>
<dbReference type="AlphaFoldDB" id="X0YR42"/>
<accession>X0YR42</accession>
<comment type="caution">
    <text evidence="2">The sequence shown here is derived from an EMBL/GenBank/DDBJ whole genome shotgun (WGS) entry which is preliminary data.</text>
</comment>
<feature type="transmembrane region" description="Helical" evidence="1">
    <location>
        <begin position="6"/>
        <end position="28"/>
    </location>
</feature>
<reference evidence="2" key="1">
    <citation type="journal article" date="2014" name="Front. Microbiol.">
        <title>High frequency of phylogenetically diverse reductive dehalogenase-homologous genes in deep subseafloor sedimentary metagenomes.</title>
        <authorList>
            <person name="Kawai M."/>
            <person name="Futagami T."/>
            <person name="Toyoda A."/>
            <person name="Takaki Y."/>
            <person name="Nishi S."/>
            <person name="Hori S."/>
            <person name="Arai W."/>
            <person name="Tsubouchi T."/>
            <person name="Morono Y."/>
            <person name="Uchiyama I."/>
            <person name="Ito T."/>
            <person name="Fujiyama A."/>
            <person name="Inagaki F."/>
            <person name="Takami H."/>
        </authorList>
    </citation>
    <scope>NUCLEOTIDE SEQUENCE</scope>
    <source>
        <strain evidence="2">Expedition CK06-06</strain>
    </source>
</reference>
<sequence>MNKKGFTTMWLVVFAVTAFIGAFVLVAISQYATEWRECKDYNSYGYYTEVIGGWWDHFDGRDICLITMEDGTKLPLNDF</sequence>
<name>X0YR42_9ZZZZ</name>
<protein>
    <submittedName>
        <fullName evidence="2">Uncharacterized protein</fullName>
    </submittedName>
</protein>
<feature type="non-terminal residue" evidence="2">
    <location>
        <position position="79"/>
    </location>
</feature>
<proteinExistence type="predicted"/>
<evidence type="ECO:0000256" key="1">
    <source>
        <dbReference type="SAM" id="Phobius"/>
    </source>
</evidence>
<dbReference type="EMBL" id="BARS01052027">
    <property type="protein sequence ID" value="GAG50878.1"/>
    <property type="molecule type" value="Genomic_DNA"/>
</dbReference>
<organism evidence="2">
    <name type="scientific">marine sediment metagenome</name>
    <dbReference type="NCBI Taxonomy" id="412755"/>
    <lineage>
        <taxon>unclassified sequences</taxon>
        <taxon>metagenomes</taxon>
        <taxon>ecological metagenomes</taxon>
    </lineage>
</organism>